<evidence type="ECO:0000313" key="2">
    <source>
        <dbReference type="EMBL" id="TWF33925.1"/>
    </source>
</evidence>
<keyword evidence="1" id="KW-0472">Membrane</keyword>
<dbReference type="AlphaFoldDB" id="A0A561P720"/>
<evidence type="ECO:0000313" key="3">
    <source>
        <dbReference type="Proteomes" id="UP000320811"/>
    </source>
</evidence>
<dbReference type="RefSeq" id="WP_145673969.1">
    <property type="nucleotide sequence ID" value="NZ_VIWO01000011.1"/>
</dbReference>
<feature type="transmembrane region" description="Helical" evidence="1">
    <location>
        <begin position="7"/>
        <end position="29"/>
    </location>
</feature>
<sequence length="225" mass="25583">MKKVLKYIVYTLLTFFSLIGIYLLSAYTLSRMSTTKELVSDADIPIYILTNGVHTDLVVPVRTPQIDWSTHIPYHNTIANDSTAQLLAFGWGDKGFYLETPTWADLKASTAFKAAFNLSTAAIHATYYHQLREDESCRRIMISASQYTRLVQYINNSFKTGANGLPVKINTHANYDNNDAFYEAKGSYNLFHTCNTWANSGLKSCGQKACRWTIFDTGIFYQYRQ</sequence>
<dbReference type="OrthoDB" id="211174at2"/>
<accession>A0A561P720</accession>
<organism evidence="2 3">
    <name type="scientific">Chitinophaga polysaccharea</name>
    <dbReference type="NCBI Taxonomy" id="1293035"/>
    <lineage>
        <taxon>Bacteria</taxon>
        <taxon>Pseudomonadati</taxon>
        <taxon>Bacteroidota</taxon>
        <taxon>Chitinophagia</taxon>
        <taxon>Chitinophagales</taxon>
        <taxon>Chitinophagaceae</taxon>
        <taxon>Chitinophaga</taxon>
    </lineage>
</organism>
<protein>
    <submittedName>
        <fullName evidence="2">Uncharacterized protein (TIGR02117 family)</fullName>
    </submittedName>
</protein>
<name>A0A561P720_9BACT</name>
<dbReference type="Pfam" id="PF09601">
    <property type="entry name" value="DUF2459"/>
    <property type="match status" value="1"/>
</dbReference>
<dbReference type="Proteomes" id="UP000320811">
    <property type="component" value="Unassembled WGS sequence"/>
</dbReference>
<dbReference type="InterPro" id="IPR011727">
    <property type="entry name" value="CHP02117"/>
</dbReference>
<evidence type="ECO:0000256" key="1">
    <source>
        <dbReference type="SAM" id="Phobius"/>
    </source>
</evidence>
<comment type="caution">
    <text evidence="2">The sequence shown here is derived from an EMBL/GenBank/DDBJ whole genome shotgun (WGS) entry which is preliminary data.</text>
</comment>
<proteinExistence type="predicted"/>
<keyword evidence="3" id="KW-1185">Reference proteome</keyword>
<dbReference type="EMBL" id="VIWO01000011">
    <property type="protein sequence ID" value="TWF33925.1"/>
    <property type="molecule type" value="Genomic_DNA"/>
</dbReference>
<keyword evidence="1" id="KW-0812">Transmembrane</keyword>
<gene>
    <name evidence="2" type="ORF">FHW36_111116</name>
</gene>
<keyword evidence="1" id="KW-1133">Transmembrane helix</keyword>
<dbReference type="NCBIfam" id="TIGR02117">
    <property type="entry name" value="chp_urease_rgn"/>
    <property type="match status" value="1"/>
</dbReference>
<reference evidence="2 3" key="1">
    <citation type="submission" date="2019-06" db="EMBL/GenBank/DDBJ databases">
        <title>Sorghum-associated microbial communities from plants grown in Nebraska, USA.</title>
        <authorList>
            <person name="Schachtman D."/>
        </authorList>
    </citation>
    <scope>NUCLEOTIDE SEQUENCE [LARGE SCALE GENOMIC DNA]</scope>
    <source>
        <strain evidence="2 3">1209</strain>
    </source>
</reference>